<accession>A0A0W0YGF1</accession>
<dbReference type="Proteomes" id="UP000054703">
    <property type="component" value="Unassembled WGS sequence"/>
</dbReference>
<gene>
    <name evidence="1" type="ORF">Lsan_3166</name>
</gene>
<sequence>MLQNKYGTTVFHDAARNAESLKTILALLPKNQRLEVVMVQDKDGTTVLDRAARNAESLKIILELLPVNQRLEVVMTQDKDDNTVLHYVASSPAIQKIIRELLPAKTDYNSENMQPTVLSSNKNISRASQNRHSFFLTAKENNTDKDVLHNPAPIKEIDSLSEACVNLSYN</sequence>
<reference evidence="1 2" key="1">
    <citation type="submission" date="2015-11" db="EMBL/GenBank/DDBJ databases">
        <title>Genomic analysis of 38 Legionella species identifies large and diverse effector repertoires.</title>
        <authorList>
            <person name="Burstein D."/>
            <person name="Amaro F."/>
            <person name="Zusman T."/>
            <person name="Lifshitz Z."/>
            <person name="Cohen O."/>
            <person name="Gilbert J.A."/>
            <person name="Pupko T."/>
            <person name="Shuman H.A."/>
            <person name="Segal G."/>
        </authorList>
    </citation>
    <scope>NUCLEOTIDE SEQUENCE [LARGE SCALE GENOMIC DNA]</scope>
    <source>
        <strain evidence="1 2">SC-63-C7</strain>
    </source>
</reference>
<dbReference type="EMBL" id="LNYU01000085">
    <property type="protein sequence ID" value="KTD55614.1"/>
    <property type="molecule type" value="Genomic_DNA"/>
</dbReference>
<dbReference type="OrthoDB" id="5634358at2"/>
<organism evidence="1 2">
    <name type="scientific">Legionella santicrucis</name>
    <dbReference type="NCBI Taxonomy" id="45074"/>
    <lineage>
        <taxon>Bacteria</taxon>
        <taxon>Pseudomonadati</taxon>
        <taxon>Pseudomonadota</taxon>
        <taxon>Gammaproteobacteria</taxon>
        <taxon>Legionellales</taxon>
        <taxon>Legionellaceae</taxon>
        <taxon>Legionella</taxon>
    </lineage>
</organism>
<evidence type="ECO:0000313" key="2">
    <source>
        <dbReference type="Proteomes" id="UP000054703"/>
    </source>
</evidence>
<dbReference type="InterPro" id="IPR036770">
    <property type="entry name" value="Ankyrin_rpt-contain_sf"/>
</dbReference>
<protein>
    <submittedName>
        <fullName evidence="1">Uncharacterized protein</fullName>
    </submittedName>
</protein>
<dbReference type="Gene3D" id="1.25.40.20">
    <property type="entry name" value="Ankyrin repeat-containing domain"/>
    <property type="match status" value="1"/>
</dbReference>
<dbReference type="AlphaFoldDB" id="A0A0W0YGF1"/>
<proteinExistence type="predicted"/>
<name>A0A0W0YGF1_9GAMM</name>
<keyword evidence="2" id="KW-1185">Reference proteome</keyword>
<evidence type="ECO:0000313" key="1">
    <source>
        <dbReference type="EMBL" id="KTD55614.1"/>
    </source>
</evidence>
<comment type="caution">
    <text evidence="1">The sequence shown here is derived from an EMBL/GenBank/DDBJ whole genome shotgun (WGS) entry which is preliminary data.</text>
</comment>
<dbReference type="PATRIC" id="fig|45074.5.peg.3407"/>
<dbReference type="SUPFAM" id="SSF48403">
    <property type="entry name" value="Ankyrin repeat"/>
    <property type="match status" value="1"/>
</dbReference>
<dbReference type="RefSeq" id="WP_058515121.1">
    <property type="nucleotide sequence ID" value="NZ_CAAAIH010000011.1"/>
</dbReference>